<dbReference type="EMBL" id="BAABKG010000001">
    <property type="protein sequence ID" value="GAA5140668.1"/>
    <property type="molecule type" value="Genomic_DNA"/>
</dbReference>
<keyword evidence="4" id="KW-1185">Reference proteome</keyword>
<comment type="caution">
    <text evidence="3">The sequence shown here is derived from an EMBL/GenBank/DDBJ whole genome shotgun (WGS) entry which is preliminary data.</text>
</comment>
<dbReference type="InterPro" id="IPR010427">
    <property type="entry name" value="DUF1023"/>
</dbReference>
<feature type="compositionally biased region" description="Pro residues" evidence="1">
    <location>
        <begin position="198"/>
        <end position="209"/>
    </location>
</feature>
<protein>
    <recommendedName>
        <fullName evidence="2">DUF1023 domain-containing protein</fullName>
    </recommendedName>
</protein>
<sequence>MRLDLPPHAPPVPELDVCPGGAAPRCDVVTTSVRAAGLAAAASTAETRAHGTPGGWEGVAAGAAGSALATFGRDADVATAALEVAVTALDRYDAEMVDLARRRDDVEADRVGLGRDIDDLARRAAAVEAATGGDVGPAVAADLRDEAALLRRRHVAHEGAVVALEWAVRAAEDRLLAALAHVDTVGEAGAAADDPDRPGPAGPAGPGLPPGGVLDDPDAVHAWWRGLAPEERESLKLHRPELLGALDGLPAADRDDVNRALLEREIDALTALGAAGALTAAQRRRLQNALGARDAVYGRTVTDHETDEPLRPLLLLYDAGAFGGDGRGAVAFGDPDTADHTLVMVPGFGNDLASLPDRTEDALRVLEADGGEHDLAVVTWIGYDAPDLHVDGVGDLVDPGVLGDAGAVADETKARDGGAALVEFVDGLRAADELDPSHLTMLGHSYGSTTAAWSAALGADADDLVLTGSPGAGEGHDTVGDLGLTGDHVFVLAAERDPITWLGGDSPLGLGPDPAQDSFGGTRLDAWDGRRFGPGDLGTAFTENHGSYTDEHSRSLGNVVAVATGEDPTVVEGRDTPARDRLTGWVAGITMQPGVDAVVGGAELAEHLGALRDGGRVVVGSLW</sequence>
<evidence type="ECO:0000313" key="3">
    <source>
        <dbReference type="EMBL" id="GAA5140668.1"/>
    </source>
</evidence>
<dbReference type="Proteomes" id="UP001500221">
    <property type="component" value="Unassembled WGS sequence"/>
</dbReference>
<organism evidence="3 4">
    <name type="scientific">Nocardioides marinquilinus</name>
    <dbReference type="NCBI Taxonomy" id="1210400"/>
    <lineage>
        <taxon>Bacteria</taxon>
        <taxon>Bacillati</taxon>
        <taxon>Actinomycetota</taxon>
        <taxon>Actinomycetes</taxon>
        <taxon>Propionibacteriales</taxon>
        <taxon>Nocardioidaceae</taxon>
        <taxon>Nocardioides</taxon>
    </lineage>
</organism>
<evidence type="ECO:0000259" key="2">
    <source>
        <dbReference type="Pfam" id="PF06259"/>
    </source>
</evidence>
<reference evidence="4" key="1">
    <citation type="journal article" date="2019" name="Int. J. Syst. Evol. Microbiol.">
        <title>The Global Catalogue of Microorganisms (GCM) 10K type strain sequencing project: providing services to taxonomists for standard genome sequencing and annotation.</title>
        <authorList>
            <consortium name="The Broad Institute Genomics Platform"/>
            <consortium name="The Broad Institute Genome Sequencing Center for Infectious Disease"/>
            <person name="Wu L."/>
            <person name="Ma J."/>
        </authorList>
    </citation>
    <scope>NUCLEOTIDE SEQUENCE [LARGE SCALE GENOMIC DNA]</scope>
    <source>
        <strain evidence="4">JCM 18459</strain>
    </source>
</reference>
<accession>A0ABP9P4G8</accession>
<dbReference type="InterPro" id="IPR029058">
    <property type="entry name" value="AB_hydrolase_fold"/>
</dbReference>
<feature type="region of interest" description="Disordered" evidence="1">
    <location>
        <begin position="188"/>
        <end position="215"/>
    </location>
</feature>
<evidence type="ECO:0000313" key="4">
    <source>
        <dbReference type="Proteomes" id="UP001500221"/>
    </source>
</evidence>
<gene>
    <name evidence="3" type="ORF">GCM10023340_01170</name>
</gene>
<name>A0ABP9P4G8_9ACTN</name>
<dbReference type="Pfam" id="PF06259">
    <property type="entry name" value="Abhydrolase_8"/>
    <property type="match status" value="1"/>
</dbReference>
<feature type="domain" description="DUF1023" evidence="2">
    <location>
        <begin position="326"/>
        <end position="500"/>
    </location>
</feature>
<dbReference type="SUPFAM" id="SSF53474">
    <property type="entry name" value="alpha/beta-Hydrolases"/>
    <property type="match status" value="1"/>
</dbReference>
<proteinExistence type="predicted"/>
<evidence type="ECO:0000256" key="1">
    <source>
        <dbReference type="SAM" id="MobiDB-lite"/>
    </source>
</evidence>